<dbReference type="Proteomes" id="UP000664317">
    <property type="component" value="Unassembled WGS sequence"/>
</dbReference>
<dbReference type="InterPro" id="IPR014017">
    <property type="entry name" value="DNA_helicase_UvrD-like_C"/>
</dbReference>
<keyword evidence="4" id="KW-0067">ATP-binding</keyword>
<keyword evidence="9" id="KW-1185">Reference proteome</keyword>
<dbReference type="SUPFAM" id="SSF52540">
    <property type="entry name" value="P-loop containing nucleoside triphosphate hydrolases"/>
    <property type="match status" value="1"/>
</dbReference>
<evidence type="ECO:0000256" key="5">
    <source>
        <dbReference type="ARBA" id="ARBA00034923"/>
    </source>
</evidence>
<dbReference type="Pfam" id="PF01443">
    <property type="entry name" value="Viral_helicase1"/>
    <property type="match status" value="1"/>
</dbReference>
<dbReference type="InterPro" id="IPR027351">
    <property type="entry name" value="(+)RNA_virus_helicase_core_dom"/>
</dbReference>
<dbReference type="Pfam" id="PF13361">
    <property type="entry name" value="UvrD_C"/>
    <property type="match status" value="1"/>
</dbReference>
<keyword evidence="2" id="KW-0378">Hydrolase</keyword>
<accession>A0ABS3C5S1</accession>
<evidence type="ECO:0000256" key="4">
    <source>
        <dbReference type="ARBA" id="ARBA00022840"/>
    </source>
</evidence>
<protein>
    <recommendedName>
        <fullName evidence="5">DNA 3'-5' helicase II</fullName>
    </recommendedName>
</protein>
<evidence type="ECO:0000259" key="7">
    <source>
        <dbReference type="Pfam" id="PF13361"/>
    </source>
</evidence>
<feature type="domain" description="(+)RNA virus helicase C-terminal" evidence="6">
    <location>
        <begin position="29"/>
        <end position="139"/>
    </location>
</feature>
<evidence type="ECO:0000313" key="9">
    <source>
        <dbReference type="Proteomes" id="UP000664317"/>
    </source>
</evidence>
<proteinExistence type="predicted"/>
<keyword evidence="3" id="KW-0347">Helicase</keyword>
<dbReference type="RefSeq" id="WP_206577728.1">
    <property type="nucleotide sequence ID" value="NZ_JAFKCT010000003.1"/>
</dbReference>
<dbReference type="EMBL" id="JAFKCT010000003">
    <property type="protein sequence ID" value="MBN7810939.1"/>
    <property type="molecule type" value="Genomic_DNA"/>
</dbReference>
<keyword evidence="1" id="KW-0547">Nucleotide-binding</keyword>
<dbReference type="InterPro" id="IPR027417">
    <property type="entry name" value="P-loop_NTPase"/>
</dbReference>
<gene>
    <name evidence="8" type="ORF">J0A68_08235</name>
</gene>
<evidence type="ECO:0000313" key="8">
    <source>
        <dbReference type="EMBL" id="MBN7810939.1"/>
    </source>
</evidence>
<evidence type="ECO:0000256" key="3">
    <source>
        <dbReference type="ARBA" id="ARBA00022806"/>
    </source>
</evidence>
<sequence length="390" mass="44465">MAWMIREDQLDPDQREFINVESKKSGNIWVKGFAGSGKSVLLIHSLKNVLQKEPNAKIAVVVYTHSLIDMFKTGMKELNIPSSIPVITYIEFCDKNSQNFDYIFCDEVQDLPSRVLYAMNNRSRKVIVAGDSNQSIYDTDPRWNEPVVNPSQVGDIINARAFSLNMIHRLTRSIIAAVQKLLPSMNIWGAKRDLTKQDVNIRLCEASSETEEVKYIYQEAQKGANVGDTSVILLPTLNMITKFANQVLSANNKPQWSEKKNSWNKPDYGDLNRHFRNNGIKIQFIGSGYGSLSDAERNKEAILMTYHSAKGLDFDNVFLPYLNNSFYLHPSNASTLFMVAMTRSRKNLYLTYFGYTHDLVDKFKGECTEISISDILNQRTSTRSNNNFDF</sequence>
<evidence type="ECO:0000259" key="6">
    <source>
        <dbReference type="Pfam" id="PF01443"/>
    </source>
</evidence>
<comment type="caution">
    <text evidence="8">The sequence shown here is derived from an EMBL/GenBank/DDBJ whole genome shotgun (WGS) entry which is preliminary data.</text>
</comment>
<name>A0ABS3C5S1_9BACT</name>
<dbReference type="Gene3D" id="3.40.50.300">
    <property type="entry name" value="P-loop containing nucleotide triphosphate hydrolases"/>
    <property type="match status" value="3"/>
</dbReference>
<organism evidence="8 9">
    <name type="scientific">Algoriphagus oliviformis</name>
    <dbReference type="NCBI Taxonomy" id="2811231"/>
    <lineage>
        <taxon>Bacteria</taxon>
        <taxon>Pseudomonadati</taxon>
        <taxon>Bacteroidota</taxon>
        <taxon>Cytophagia</taxon>
        <taxon>Cytophagales</taxon>
        <taxon>Cyclobacteriaceae</taxon>
        <taxon>Algoriphagus</taxon>
    </lineage>
</organism>
<evidence type="ECO:0000256" key="2">
    <source>
        <dbReference type="ARBA" id="ARBA00022801"/>
    </source>
</evidence>
<dbReference type="PANTHER" id="PTHR11070:SF2">
    <property type="entry name" value="ATP-DEPENDENT DNA HELICASE SRS2"/>
    <property type="match status" value="1"/>
</dbReference>
<feature type="domain" description="UvrD-like helicase C-terminal" evidence="7">
    <location>
        <begin position="297"/>
        <end position="353"/>
    </location>
</feature>
<dbReference type="PANTHER" id="PTHR11070">
    <property type="entry name" value="UVRD / RECB / PCRA DNA HELICASE FAMILY MEMBER"/>
    <property type="match status" value="1"/>
</dbReference>
<reference evidence="8 9" key="1">
    <citation type="submission" date="2021-03" db="EMBL/GenBank/DDBJ databases">
        <title>novel species isolated from a fishpond in China.</title>
        <authorList>
            <person name="Lu H."/>
            <person name="Cai Z."/>
        </authorList>
    </citation>
    <scope>NUCLEOTIDE SEQUENCE [LARGE SCALE GENOMIC DNA]</scope>
    <source>
        <strain evidence="8 9">H41</strain>
    </source>
</reference>
<dbReference type="InterPro" id="IPR000212">
    <property type="entry name" value="DNA_helicase_UvrD/REP"/>
</dbReference>
<evidence type="ECO:0000256" key="1">
    <source>
        <dbReference type="ARBA" id="ARBA00022741"/>
    </source>
</evidence>